<accession>A0AAN7TAE4</accession>
<organism evidence="2 3">
    <name type="scientific">Meristemomyces frigidus</name>
    <dbReference type="NCBI Taxonomy" id="1508187"/>
    <lineage>
        <taxon>Eukaryota</taxon>
        <taxon>Fungi</taxon>
        <taxon>Dikarya</taxon>
        <taxon>Ascomycota</taxon>
        <taxon>Pezizomycotina</taxon>
        <taxon>Dothideomycetes</taxon>
        <taxon>Dothideomycetidae</taxon>
        <taxon>Mycosphaerellales</taxon>
        <taxon>Teratosphaeriaceae</taxon>
        <taxon>Meristemomyces</taxon>
    </lineage>
</organism>
<dbReference type="Proteomes" id="UP001310890">
    <property type="component" value="Unassembled WGS sequence"/>
</dbReference>
<evidence type="ECO:0000313" key="3">
    <source>
        <dbReference type="Proteomes" id="UP001310890"/>
    </source>
</evidence>
<dbReference type="AlphaFoldDB" id="A0AAN7TAE4"/>
<name>A0AAN7TAE4_9PEZI</name>
<feature type="region of interest" description="Disordered" evidence="1">
    <location>
        <begin position="27"/>
        <end position="60"/>
    </location>
</feature>
<protein>
    <submittedName>
        <fullName evidence="2">Uncharacterized protein</fullName>
    </submittedName>
</protein>
<gene>
    <name evidence="2" type="ORF">LTR62_007802</name>
</gene>
<evidence type="ECO:0000256" key="1">
    <source>
        <dbReference type="SAM" id="MobiDB-lite"/>
    </source>
</evidence>
<evidence type="ECO:0000313" key="2">
    <source>
        <dbReference type="EMBL" id="KAK5108828.1"/>
    </source>
</evidence>
<proteinExistence type="predicted"/>
<sequence length="186" mass="20236">MATTLSSTYDLNPRNSAETERRYLLADSVAPSESASIITDLGDDGGDRTPRAHSPAPPTAQQAINQRFRIPATTTASTNPLERRETISAPSQQPYRGFPSEAHYLAALHQWAEGQKYVQVADSPLVGFYGHTSLGEYAARPGLELGIKRKWRARREARLAKKEEGKMSVGASGDGDAGRGRRNTVV</sequence>
<feature type="region of interest" description="Disordered" evidence="1">
    <location>
        <begin position="158"/>
        <end position="186"/>
    </location>
</feature>
<dbReference type="EMBL" id="JAVRRL010000077">
    <property type="protein sequence ID" value="KAK5108828.1"/>
    <property type="molecule type" value="Genomic_DNA"/>
</dbReference>
<comment type="caution">
    <text evidence="2">The sequence shown here is derived from an EMBL/GenBank/DDBJ whole genome shotgun (WGS) entry which is preliminary data.</text>
</comment>
<reference evidence="2" key="1">
    <citation type="submission" date="2023-08" db="EMBL/GenBank/DDBJ databases">
        <title>Black Yeasts Isolated from many extreme environments.</title>
        <authorList>
            <person name="Coleine C."/>
            <person name="Stajich J.E."/>
            <person name="Selbmann L."/>
        </authorList>
    </citation>
    <scope>NUCLEOTIDE SEQUENCE</scope>
    <source>
        <strain evidence="2">CCFEE 5401</strain>
    </source>
</reference>